<evidence type="ECO:0000313" key="3">
    <source>
        <dbReference type="EMBL" id="KAK0527513.1"/>
    </source>
</evidence>
<feature type="chain" id="PRO_5042960379" evidence="2">
    <location>
        <begin position="23"/>
        <end position="272"/>
    </location>
</feature>
<evidence type="ECO:0000313" key="4">
    <source>
        <dbReference type="Proteomes" id="UP001176521"/>
    </source>
</evidence>
<feature type="compositionally biased region" description="Basic and acidic residues" evidence="1">
    <location>
        <begin position="222"/>
        <end position="232"/>
    </location>
</feature>
<proteinExistence type="predicted"/>
<feature type="compositionally biased region" description="Basic and acidic residues" evidence="1">
    <location>
        <begin position="53"/>
        <end position="69"/>
    </location>
</feature>
<keyword evidence="4" id="KW-1185">Reference proteome</keyword>
<feature type="region of interest" description="Disordered" evidence="1">
    <location>
        <begin position="47"/>
        <end position="69"/>
    </location>
</feature>
<evidence type="ECO:0000256" key="2">
    <source>
        <dbReference type="SAM" id="SignalP"/>
    </source>
</evidence>
<comment type="caution">
    <text evidence="3">The sequence shown here is derived from an EMBL/GenBank/DDBJ whole genome shotgun (WGS) entry which is preliminary data.</text>
</comment>
<reference evidence="3" key="1">
    <citation type="journal article" date="2023" name="PhytoFront">
        <title>Draft Genome Resources of Seven Strains of Tilletia horrida, Causal Agent of Kernel Smut of Rice.</title>
        <authorList>
            <person name="Khanal S."/>
            <person name="Antony Babu S."/>
            <person name="Zhou X.G."/>
        </authorList>
    </citation>
    <scope>NUCLEOTIDE SEQUENCE</scope>
    <source>
        <strain evidence="3">TX3</strain>
    </source>
</reference>
<dbReference type="AlphaFoldDB" id="A0AAN6G8F6"/>
<protein>
    <submittedName>
        <fullName evidence="3">Uncharacterized protein</fullName>
    </submittedName>
</protein>
<feature type="signal peptide" evidence="2">
    <location>
        <begin position="1"/>
        <end position="22"/>
    </location>
</feature>
<name>A0AAN6G8F6_9BASI</name>
<gene>
    <name evidence="3" type="ORF">OC842_004842</name>
</gene>
<feature type="region of interest" description="Disordered" evidence="1">
    <location>
        <begin position="138"/>
        <end position="236"/>
    </location>
</feature>
<organism evidence="3 4">
    <name type="scientific">Tilletia horrida</name>
    <dbReference type="NCBI Taxonomy" id="155126"/>
    <lineage>
        <taxon>Eukaryota</taxon>
        <taxon>Fungi</taxon>
        <taxon>Dikarya</taxon>
        <taxon>Basidiomycota</taxon>
        <taxon>Ustilaginomycotina</taxon>
        <taxon>Exobasidiomycetes</taxon>
        <taxon>Tilletiales</taxon>
        <taxon>Tilletiaceae</taxon>
        <taxon>Tilletia</taxon>
    </lineage>
</organism>
<accession>A0AAN6G8F6</accession>
<feature type="compositionally biased region" description="Polar residues" evidence="1">
    <location>
        <begin position="169"/>
        <end position="178"/>
    </location>
</feature>
<sequence>MQLLQSLELVFAVFAVLQMAHARPVPVLPQIADSEVALSTSKMDAAAASAGSEGHDVPSARHIEGAGKADEEDTILRRFTFENIEVHIPTNQANIGNAHTRDSVTFKQGERLQEEEVAARELFLGDKALEGELALLRRNTPAPPNSNAQSQPWVQPKPQPQPQPVGRNPGSTSTSTAARSIGIPGGQAQPKGSSFEMGGFSVPLPWPRLGGSGTDTGTAGRSDPKAVGKERGMSVSKGHPLRITEVFGWDPNWYGEAWTRRAMPTHASPTSA</sequence>
<evidence type="ECO:0000256" key="1">
    <source>
        <dbReference type="SAM" id="MobiDB-lite"/>
    </source>
</evidence>
<dbReference type="EMBL" id="JAPDMQ010000308">
    <property type="protein sequence ID" value="KAK0527513.1"/>
    <property type="molecule type" value="Genomic_DNA"/>
</dbReference>
<dbReference type="Proteomes" id="UP001176521">
    <property type="component" value="Unassembled WGS sequence"/>
</dbReference>
<keyword evidence="2" id="KW-0732">Signal</keyword>